<dbReference type="EMBL" id="BMGY01000020">
    <property type="protein sequence ID" value="GGH86531.1"/>
    <property type="molecule type" value="Genomic_DNA"/>
</dbReference>
<protein>
    <submittedName>
        <fullName evidence="3">Uncharacterized protein</fullName>
    </submittedName>
</protein>
<evidence type="ECO:0000256" key="2">
    <source>
        <dbReference type="SAM" id="SignalP"/>
    </source>
</evidence>
<keyword evidence="2" id="KW-0732">Signal</keyword>
<feature type="transmembrane region" description="Helical" evidence="1">
    <location>
        <begin position="40"/>
        <end position="59"/>
    </location>
</feature>
<sequence>MKHFLYSAALVLAVWALSSAAALAQAPSTGGPTPTPAATAVPLDGGASLLLAGGIGYAVRKLRQRRQR</sequence>
<dbReference type="InterPro" id="IPR058207">
    <property type="entry name" value="PID_CTERM"/>
</dbReference>
<evidence type="ECO:0000313" key="3">
    <source>
        <dbReference type="EMBL" id="GGH86531.1"/>
    </source>
</evidence>
<dbReference type="RefSeq" id="WP_188562247.1">
    <property type="nucleotide sequence ID" value="NZ_BMGY01000020.1"/>
</dbReference>
<keyword evidence="1" id="KW-1133">Transmembrane helix</keyword>
<reference evidence="4" key="1">
    <citation type="journal article" date="2019" name="Int. J. Syst. Evol. Microbiol.">
        <title>The Global Catalogue of Microorganisms (GCM) 10K type strain sequencing project: providing services to taxonomists for standard genome sequencing and annotation.</title>
        <authorList>
            <consortium name="The Broad Institute Genomics Platform"/>
            <consortium name="The Broad Institute Genome Sequencing Center for Infectious Disease"/>
            <person name="Wu L."/>
            <person name="Ma J."/>
        </authorList>
    </citation>
    <scope>NUCLEOTIDE SEQUENCE [LARGE SCALE GENOMIC DNA]</scope>
    <source>
        <strain evidence="4">CGMCC 1.14966</strain>
    </source>
</reference>
<organism evidence="3 4">
    <name type="scientific">Hymenobacter frigidus</name>
    <dbReference type="NCBI Taxonomy" id="1524095"/>
    <lineage>
        <taxon>Bacteria</taxon>
        <taxon>Pseudomonadati</taxon>
        <taxon>Bacteroidota</taxon>
        <taxon>Cytophagia</taxon>
        <taxon>Cytophagales</taxon>
        <taxon>Hymenobacteraceae</taxon>
        <taxon>Hymenobacter</taxon>
    </lineage>
</organism>
<feature type="signal peptide" evidence="2">
    <location>
        <begin position="1"/>
        <end position="24"/>
    </location>
</feature>
<feature type="chain" id="PRO_5045709111" evidence="2">
    <location>
        <begin position="25"/>
        <end position="68"/>
    </location>
</feature>
<keyword evidence="4" id="KW-1185">Reference proteome</keyword>
<evidence type="ECO:0000313" key="4">
    <source>
        <dbReference type="Proteomes" id="UP000637774"/>
    </source>
</evidence>
<accession>A0ABQ2A5L8</accession>
<gene>
    <name evidence="3" type="ORF">GCM10011495_23320</name>
</gene>
<dbReference type="NCBIfam" id="NF046080">
    <property type="entry name" value="PID_CTERM"/>
    <property type="match status" value="1"/>
</dbReference>
<comment type="caution">
    <text evidence="3">The sequence shown here is derived from an EMBL/GenBank/DDBJ whole genome shotgun (WGS) entry which is preliminary data.</text>
</comment>
<evidence type="ECO:0000256" key="1">
    <source>
        <dbReference type="SAM" id="Phobius"/>
    </source>
</evidence>
<keyword evidence="1" id="KW-0472">Membrane</keyword>
<keyword evidence="1" id="KW-0812">Transmembrane</keyword>
<name>A0ABQ2A5L8_9BACT</name>
<proteinExistence type="predicted"/>
<dbReference type="Proteomes" id="UP000637774">
    <property type="component" value="Unassembled WGS sequence"/>
</dbReference>